<sequence>METIILDPWFEFLGVASASTPALASFLSAHGADLQQLSPKTYPDGVTYYNFKASGISIAFDQKGLLESVDFYREVIPAAMLLPFGISALDTGKTLVKKFGEPTEKGGGFKAKMDIWLRWEFFQVELDERSWEAGDQAQWKALTIFKA</sequence>
<accession>A0A1E3QLU8</accession>
<dbReference type="EMBL" id="KV454434">
    <property type="protein sequence ID" value="ODQ78630.1"/>
    <property type="molecule type" value="Genomic_DNA"/>
</dbReference>
<dbReference type="RefSeq" id="XP_018983958.1">
    <property type="nucleotide sequence ID" value="XM_019129298.1"/>
</dbReference>
<dbReference type="AlphaFoldDB" id="A0A1E3QLU8"/>
<organism evidence="1 2">
    <name type="scientific">Babjeviella inositovora NRRL Y-12698</name>
    <dbReference type="NCBI Taxonomy" id="984486"/>
    <lineage>
        <taxon>Eukaryota</taxon>
        <taxon>Fungi</taxon>
        <taxon>Dikarya</taxon>
        <taxon>Ascomycota</taxon>
        <taxon>Saccharomycotina</taxon>
        <taxon>Pichiomycetes</taxon>
        <taxon>Serinales incertae sedis</taxon>
        <taxon>Babjeviella</taxon>
    </lineage>
</organism>
<keyword evidence="2" id="KW-1185">Reference proteome</keyword>
<gene>
    <name evidence="1" type="ORF">BABINDRAFT_162340</name>
</gene>
<proteinExistence type="predicted"/>
<evidence type="ECO:0000313" key="2">
    <source>
        <dbReference type="Proteomes" id="UP000094336"/>
    </source>
</evidence>
<dbReference type="Proteomes" id="UP000094336">
    <property type="component" value="Unassembled WGS sequence"/>
</dbReference>
<protein>
    <submittedName>
        <fullName evidence="1">Uncharacterized protein</fullName>
    </submittedName>
</protein>
<dbReference type="OrthoDB" id="2224399at2759"/>
<evidence type="ECO:0000313" key="1">
    <source>
        <dbReference type="EMBL" id="ODQ78630.1"/>
    </source>
</evidence>
<reference evidence="2" key="1">
    <citation type="submission" date="2016-05" db="EMBL/GenBank/DDBJ databases">
        <title>Comparative genomics of biotechnologically important yeasts.</title>
        <authorList>
            <consortium name="DOE Joint Genome Institute"/>
            <person name="Riley R."/>
            <person name="Haridas S."/>
            <person name="Wolfe K.H."/>
            <person name="Lopes M.R."/>
            <person name="Hittinger C.T."/>
            <person name="Goker M."/>
            <person name="Salamov A."/>
            <person name="Wisecaver J."/>
            <person name="Long T.M."/>
            <person name="Aerts A.L."/>
            <person name="Barry K."/>
            <person name="Choi C."/>
            <person name="Clum A."/>
            <person name="Coughlan A.Y."/>
            <person name="Deshpande S."/>
            <person name="Douglass A.P."/>
            <person name="Hanson S.J."/>
            <person name="Klenk H.-P."/>
            <person name="Labutti K."/>
            <person name="Lapidus A."/>
            <person name="Lindquist E."/>
            <person name="Lipzen A."/>
            <person name="Meier-Kolthoff J.P."/>
            <person name="Ohm R.A."/>
            <person name="Otillar R.P."/>
            <person name="Pangilinan J."/>
            <person name="Peng Y."/>
            <person name="Rokas A."/>
            <person name="Rosa C.A."/>
            <person name="Scheuner C."/>
            <person name="Sibirny A.A."/>
            <person name="Slot J.C."/>
            <person name="Stielow J.B."/>
            <person name="Sun H."/>
            <person name="Kurtzman C.P."/>
            <person name="Blackwell M."/>
            <person name="Grigoriev I.V."/>
            <person name="Jeffries T.W."/>
        </authorList>
    </citation>
    <scope>NUCLEOTIDE SEQUENCE [LARGE SCALE GENOMIC DNA]</scope>
    <source>
        <strain evidence="2">NRRL Y-12698</strain>
    </source>
</reference>
<name>A0A1E3QLU8_9ASCO</name>
<dbReference type="GeneID" id="30147151"/>